<dbReference type="Gene3D" id="3.40.50.300">
    <property type="entry name" value="P-loop containing nucleotide triphosphate hydrolases"/>
    <property type="match status" value="1"/>
</dbReference>
<dbReference type="EMBL" id="VBAK01000037">
    <property type="protein sequence ID" value="TMI93143.1"/>
    <property type="molecule type" value="Genomic_DNA"/>
</dbReference>
<dbReference type="GO" id="GO:0016887">
    <property type="term" value="F:ATP hydrolysis activity"/>
    <property type="evidence" value="ECO:0007669"/>
    <property type="project" value="InterPro"/>
</dbReference>
<dbReference type="PANTHER" id="PTHR43790">
    <property type="entry name" value="CARBOHYDRATE TRANSPORT ATP-BINDING PROTEIN MG119-RELATED"/>
    <property type="match status" value="1"/>
</dbReference>
<name>A0A537KBI4_9BACT</name>
<dbReference type="SMART" id="SM00382">
    <property type="entry name" value="AAA"/>
    <property type="match status" value="1"/>
</dbReference>
<evidence type="ECO:0000313" key="4">
    <source>
        <dbReference type="EMBL" id="TMI93143.1"/>
    </source>
</evidence>
<evidence type="ECO:0000256" key="2">
    <source>
        <dbReference type="ARBA" id="ARBA00022840"/>
    </source>
</evidence>
<dbReference type="PANTHER" id="PTHR43790:SF8">
    <property type="entry name" value="SUGAR ABC TRANSPORTER ATP-BINDING PROTEIN"/>
    <property type="match status" value="1"/>
</dbReference>
<dbReference type="Pfam" id="PF00005">
    <property type="entry name" value="ABC_tran"/>
    <property type="match status" value="1"/>
</dbReference>
<dbReference type="Proteomes" id="UP000318509">
    <property type="component" value="Unassembled WGS sequence"/>
</dbReference>
<dbReference type="InterPro" id="IPR003593">
    <property type="entry name" value="AAA+_ATPase"/>
</dbReference>
<evidence type="ECO:0000256" key="1">
    <source>
        <dbReference type="ARBA" id="ARBA00022741"/>
    </source>
</evidence>
<gene>
    <name evidence="4" type="ORF">E6H00_01675</name>
</gene>
<protein>
    <submittedName>
        <fullName evidence="4">Sugar ABC transporter ATP-binding protein</fullName>
    </submittedName>
</protein>
<feature type="domain" description="ABC transporter" evidence="3">
    <location>
        <begin position="5"/>
        <end position="242"/>
    </location>
</feature>
<evidence type="ECO:0000259" key="3">
    <source>
        <dbReference type="PROSITE" id="PS50893"/>
    </source>
</evidence>
<accession>A0A537KBI4</accession>
<keyword evidence="2 4" id="KW-0067">ATP-binding</keyword>
<evidence type="ECO:0000313" key="5">
    <source>
        <dbReference type="Proteomes" id="UP000318509"/>
    </source>
</evidence>
<dbReference type="CDD" id="cd03216">
    <property type="entry name" value="ABC_Carb_Monos_I"/>
    <property type="match status" value="1"/>
</dbReference>
<dbReference type="InterPro" id="IPR027417">
    <property type="entry name" value="P-loop_NTPase"/>
</dbReference>
<sequence>MSALVEMRGIHKHFGAVHALRGVDLALEAGEVLGLVGDNAAGKSTLMKILSGALRPDAGQILLGGAPVWFASPADARRRGIEMVYQDFALCPNLDVARNVFLGRWPVRSGIVVDRAAMQRDARAMLDRLRIDVPAVTVPVSTLSGGRRQSVAIARALSVRPRVLILDEPTANLSPAATGEVLRLVAELKRHEVGVILISHRIQEVFEIGDRVTVLKQGRHVVTRRVKDVTEDEIVEVIVAGSRASAGGAGPPAAP</sequence>
<dbReference type="InterPro" id="IPR050107">
    <property type="entry name" value="ABC_carbohydrate_import_ATPase"/>
</dbReference>
<reference evidence="4 5" key="1">
    <citation type="journal article" date="2019" name="Nat. Microbiol.">
        <title>Mediterranean grassland soil C-N compound turnover is dependent on rainfall and depth, and is mediated by genomically divergent microorganisms.</title>
        <authorList>
            <person name="Diamond S."/>
            <person name="Andeer P.F."/>
            <person name="Li Z."/>
            <person name="Crits-Christoph A."/>
            <person name="Burstein D."/>
            <person name="Anantharaman K."/>
            <person name="Lane K.R."/>
            <person name="Thomas B.C."/>
            <person name="Pan C."/>
            <person name="Northen T.R."/>
            <person name="Banfield J.F."/>
        </authorList>
    </citation>
    <scope>NUCLEOTIDE SEQUENCE [LARGE SCALE GENOMIC DNA]</scope>
    <source>
        <strain evidence="4">NP_3</strain>
    </source>
</reference>
<dbReference type="InterPro" id="IPR003439">
    <property type="entry name" value="ABC_transporter-like_ATP-bd"/>
</dbReference>
<dbReference type="PROSITE" id="PS50893">
    <property type="entry name" value="ABC_TRANSPORTER_2"/>
    <property type="match status" value="1"/>
</dbReference>
<keyword evidence="1" id="KW-0547">Nucleotide-binding</keyword>
<comment type="caution">
    <text evidence="4">The sequence shown here is derived from an EMBL/GenBank/DDBJ whole genome shotgun (WGS) entry which is preliminary data.</text>
</comment>
<dbReference type="GO" id="GO:0005524">
    <property type="term" value="F:ATP binding"/>
    <property type="evidence" value="ECO:0007669"/>
    <property type="project" value="UniProtKB-KW"/>
</dbReference>
<dbReference type="AlphaFoldDB" id="A0A537KBI4"/>
<proteinExistence type="predicted"/>
<dbReference type="SUPFAM" id="SSF52540">
    <property type="entry name" value="P-loop containing nucleoside triphosphate hydrolases"/>
    <property type="match status" value="1"/>
</dbReference>
<organism evidence="4 5">
    <name type="scientific">Candidatus Segetimicrobium genomatis</name>
    <dbReference type="NCBI Taxonomy" id="2569760"/>
    <lineage>
        <taxon>Bacteria</taxon>
        <taxon>Bacillati</taxon>
        <taxon>Candidatus Sysuimicrobiota</taxon>
        <taxon>Candidatus Sysuimicrobiia</taxon>
        <taxon>Candidatus Sysuimicrobiales</taxon>
        <taxon>Candidatus Segetimicrobiaceae</taxon>
        <taxon>Candidatus Segetimicrobium</taxon>
    </lineage>
</organism>